<keyword evidence="6" id="KW-1185">Reference proteome</keyword>
<dbReference type="GO" id="GO:0034397">
    <property type="term" value="P:telomere localization"/>
    <property type="evidence" value="ECO:0007669"/>
    <property type="project" value="InterPro"/>
</dbReference>
<feature type="region of interest" description="Disordered" evidence="2">
    <location>
        <begin position="1"/>
        <end position="38"/>
    </location>
</feature>
<feature type="transmembrane region" description="Helical" evidence="3">
    <location>
        <begin position="571"/>
        <end position="596"/>
    </location>
</feature>
<dbReference type="InterPro" id="IPR039508">
    <property type="entry name" value="KASH5_EF-hand-like_dom"/>
</dbReference>
<dbReference type="CTD" id="147872"/>
<evidence type="ECO:0000259" key="5">
    <source>
        <dbReference type="Pfam" id="PF14662"/>
    </source>
</evidence>
<dbReference type="AlphaFoldDB" id="A0A6P7XSZ0"/>
<dbReference type="GeneID" id="115466582"/>
<proteinExistence type="predicted"/>
<keyword evidence="3" id="KW-1133">Transmembrane helix</keyword>
<keyword evidence="3" id="KW-0472">Membrane</keyword>
<keyword evidence="3" id="KW-0812">Transmembrane</keyword>
<dbReference type="GO" id="GO:0000800">
    <property type="term" value="C:lateral element"/>
    <property type="evidence" value="ECO:0007669"/>
    <property type="project" value="TreeGrafter"/>
</dbReference>
<reference evidence="7" key="1">
    <citation type="submission" date="2025-08" db="UniProtKB">
        <authorList>
            <consortium name="RefSeq"/>
        </authorList>
    </citation>
    <scope>IDENTIFICATION</scope>
</reference>
<dbReference type="OrthoDB" id="9943648at2759"/>
<feature type="compositionally biased region" description="Low complexity" evidence="2">
    <location>
        <begin position="10"/>
        <end position="21"/>
    </location>
</feature>
<dbReference type="PANTHER" id="PTHR47300:SF1">
    <property type="entry name" value="PROTEIN KASH5"/>
    <property type="match status" value="1"/>
</dbReference>
<dbReference type="GO" id="GO:0007129">
    <property type="term" value="P:homologous chromosome pairing at meiosis"/>
    <property type="evidence" value="ECO:0007669"/>
    <property type="project" value="TreeGrafter"/>
</dbReference>
<dbReference type="FunCoup" id="A0A6P7XSZ0">
    <property type="interactions" value="33"/>
</dbReference>
<dbReference type="GO" id="GO:0090220">
    <property type="term" value="P:chromosome localization to nuclear envelope involved in homologous chromosome segregation"/>
    <property type="evidence" value="ECO:0007669"/>
    <property type="project" value="TreeGrafter"/>
</dbReference>
<dbReference type="GO" id="GO:0090619">
    <property type="term" value="C:meiotic spindle pole"/>
    <property type="evidence" value="ECO:0007669"/>
    <property type="project" value="TreeGrafter"/>
</dbReference>
<dbReference type="InterPro" id="IPR028168">
    <property type="entry name" value="KASH5_CC"/>
</dbReference>
<keyword evidence="1" id="KW-0175">Coiled coil</keyword>
<dbReference type="GO" id="GO:0000781">
    <property type="term" value="C:chromosome, telomeric region"/>
    <property type="evidence" value="ECO:0007669"/>
    <property type="project" value="TreeGrafter"/>
</dbReference>
<organism evidence="6 7">
    <name type="scientific">Microcaecilia unicolor</name>
    <dbReference type="NCBI Taxonomy" id="1415580"/>
    <lineage>
        <taxon>Eukaryota</taxon>
        <taxon>Metazoa</taxon>
        <taxon>Chordata</taxon>
        <taxon>Craniata</taxon>
        <taxon>Vertebrata</taxon>
        <taxon>Euteleostomi</taxon>
        <taxon>Amphibia</taxon>
        <taxon>Gymnophiona</taxon>
        <taxon>Siphonopidae</taxon>
        <taxon>Microcaecilia</taxon>
    </lineage>
</organism>
<dbReference type="Proteomes" id="UP000515156">
    <property type="component" value="Chromosome 3"/>
</dbReference>
<accession>A0A6P7XSZ0</accession>
<feature type="domain" description="Protein KASH5 EF-hand-like" evidence="4">
    <location>
        <begin position="67"/>
        <end position="130"/>
    </location>
</feature>
<feature type="domain" description="KASH5-like coiled-coil" evidence="5">
    <location>
        <begin position="176"/>
        <end position="365"/>
    </location>
</feature>
<feature type="region of interest" description="Disordered" evidence="2">
    <location>
        <begin position="140"/>
        <end position="168"/>
    </location>
</feature>
<dbReference type="GO" id="GO:0005640">
    <property type="term" value="C:nuclear outer membrane"/>
    <property type="evidence" value="ECO:0007669"/>
    <property type="project" value="TreeGrafter"/>
</dbReference>
<dbReference type="Pfam" id="PF14658">
    <property type="entry name" value="EF-hand_9"/>
    <property type="match status" value="1"/>
</dbReference>
<dbReference type="PANTHER" id="PTHR47300">
    <property type="entry name" value="PROTEIN KASH5"/>
    <property type="match status" value="1"/>
</dbReference>
<evidence type="ECO:0000256" key="3">
    <source>
        <dbReference type="SAM" id="Phobius"/>
    </source>
</evidence>
<dbReference type="InParanoid" id="A0A6P7XSZ0"/>
<name>A0A6P7XSZ0_9AMPH</name>
<dbReference type="GO" id="GO:0070840">
    <property type="term" value="F:dynein complex binding"/>
    <property type="evidence" value="ECO:0007669"/>
    <property type="project" value="TreeGrafter"/>
</dbReference>
<evidence type="ECO:0000256" key="2">
    <source>
        <dbReference type="SAM" id="MobiDB-lite"/>
    </source>
</evidence>
<gene>
    <name evidence="7" type="primary">CCDC155</name>
</gene>
<dbReference type="GO" id="GO:0051225">
    <property type="term" value="P:spindle assembly"/>
    <property type="evidence" value="ECO:0007669"/>
    <property type="project" value="TreeGrafter"/>
</dbReference>
<evidence type="ECO:0000313" key="6">
    <source>
        <dbReference type="Proteomes" id="UP000515156"/>
    </source>
</evidence>
<protein>
    <submittedName>
        <fullName evidence="7">Protein KASH5</fullName>
    </submittedName>
</protein>
<evidence type="ECO:0000256" key="1">
    <source>
        <dbReference type="SAM" id="Coils"/>
    </source>
</evidence>
<dbReference type="RefSeq" id="XP_030053780.1">
    <property type="nucleotide sequence ID" value="XM_030197920.1"/>
</dbReference>
<dbReference type="KEGG" id="muo:115466582"/>
<sequence>MDTHDFGETSVVIPEESSSSIHDVPAASGCSMAPSPKAGSQDFFRDTAFHGPPSPGRCSEAVMLEYAFQACDLEGTGEVSASRILEYLQCVTGQSREGEGLCSLYHRLDPDKSGVSVDLRTFHAVMGDWIAERRQERAYEGAKDGDSSLQSGKASVPSPAQLEGYGGDTQKFSLGEAADLMSKIEDLEYSNKKLVAENGKLQRSIEVLEEAGARLAEEITDLKSKLRASQQALQDAKSTASELEELKIVVKSLEEKNCQLQAQSRQLEKEQQGLSSQVQDLQDVNEKLLAEGERARHKIDQLVTETVDLQHQLGDCENFLIHKDILLRQSVNQAEELKETLEEYQDMIQELKSEIIQLQKQLSQTYLDIKFPEAPLGTTLVSVQKRMSQSLCLEIEDVQQGKDTDVELIDPLCGTLLWPDRNTAPTLQDELLGRWEERCDLNPCEGTAELMTQVRQETEALLYQVKQLTDTGNVLDGMAEVQSLAHGLEQAGEALLRRLNCLASCKAACETHLHPLKIQNQTYRQQAQRWLWPDIKSSRTEMSPENLALLPVKNQLVPLSRSPSEPGFQPWLVLVQGAPVLGFLLLLLLVSTVLSGDGDRMWTTMRGVFLPHIQLRYLKPPPM</sequence>
<feature type="coiled-coil region" evidence="1">
    <location>
        <begin position="177"/>
        <end position="368"/>
    </location>
</feature>
<dbReference type="Pfam" id="PF14662">
    <property type="entry name" value="KASH_CCD"/>
    <property type="match status" value="1"/>
</dbReference>
<dbReference type="InterPro" id="IPR028170">
    <property type="entry name" value="KASH5"/>
</dbReference>
<dbReference type="GO" id="GO:0034993">
    <property type="term" value="C:meiotic nuclear membrane microtubule tethering complex"/>
    <property type="evidence" value="ECO:0007669"/>
    <property type="project" value="InterPro"/>
</dbReference>
<evidence type="ECO:0000259" key="4">
    <source>
        <dbReference type="Pfam" id="PF14658"/>
    </source>
</evidence>
<dbReference type="GO" id="GO:0007015">
    <property type="term" value="P:actin filament organization"/>
    <property type="evidence" value="ECO:0007669"/>
    <property type="project" value="TreeGrafter"/>
</dbReference>
<dbReference type="GO" id="GO:0051653">
    <property type="term" value="P:spindle localization"/>
    <property type="evidence" value="ECO:0007669"/>
    <property type="project" value="TreeGrafter"/>
</dbReference>
<evidence type="ECO:0000313" key="7">
    <source>
        <dbReference type="RefSeq" id="XP_030053780.1"/>
    </source>
</evidence>